<evidence type="ECO:0000259" key="1">
    <source>
        <dbReference type="Pfam" id="PF03184"/>
    </source>
</evidence>
<dbReference type="Proteomes" id="UP000800041">
    <property type="component" value="Unassembled WGS sequence"/>
</dbReference>
<dbReference type="AlphaFoldDB" id="A0A6G1GJW0"/>
<dbReference type="EMBL" id="ML977207">
    <property type="protein sequence ID" value="KAF1981142.1"/>
    <property type="molecule type" value="Genomic_DNA"/>
</dbReference>
<evidence type="ECO:0000313" key="3">
    <source>
        <dbReference type="Proteomes" id="UP000800041"/>
    </source>
</evidence>
<feature type="domain" description="DDE-1" evidence="1">
    <location>
        <begin position="38"/>
        <end position="125"/>
    </location>
</feature>
<dbReference type="OrthoDB" id="2917041at2759"/>
<dbReference type="GO" id="GO:0003676">
    <property type="term" value="F:nucleic acid binding"/>
    <property type="evidence" value="ECO:0007669"/>
    <property type="project" value="InterPro"/>
</dbReference>
<dbReference type="Pfam" id="PF03184">
    <property type="entry name" value="DDE_1"/>
    <property type="match status" value="1"/>
</dbReference>
<accession>A0A6G1GJW0</accession>
<keyword evidence="3" id="KW-1185">Reference proteome</keyword>
<reference evidence="2" key="1">
    <citation type="journal article" date="2020" name="Stud. Mycol.">
        <title>101 Dothideomycetes genomes: a test case for predicting lifestyles and emergence of pathogens.</title>
        <authorList>
            <person name="Haridas S."/>
            <person name="Albert R."/>
            <person name="Binder M."/>
            <person name="Bloem J."/>
            <person name="Labutti K."/>
            <person name="Salamov A."/>
            <person name="Andreopoulos B."/>
            <person name="Baker S."/>
            <person name="Barry K."/>
            <person name="Bills G."/>
            <person name="Bluhm B."/>
            <person name="Cannon C."/>
            <person name="Castanera R."/>
            <person name="Culley D."/>
            <person name="Daum C."/>
            <person name="Ezra D."/>
            <person name="Gonzalez J."/>
            <person name="Henrissat B."/>
            <person name="Kuo A."/>
            <person name="Liang C."/>
            <person name="Lipzen A."/>
            <person name="Lutzoni F."/>
            <person name="Magnuson J."/>
            <person name="Mondo S."/>
            <person name="Nolan M."/>
            <person name="Ohm R."/>
            <person name="Pangilinan J."/>
            <person name="Park H.-J."/>
            <person name="Ramirez L."/>
            <person name="Alfaro M."/>
            <person name="Sun H."/>
            <person name="Tritt A."/>
            <person name="Yoshinaga Y."/>
            <person name="Zwiers L.-H."/>
            <person name="Turgeon B."/>
            <person name="Goodwin S."/>
            <person name="Spatafora J."/>
            <person name="Crous P."/>
            <person name="Grigoriev I."/>
        </authorList>
    </citation>
    <scope>NUCLEOTIDE SEQUENCE</scope>
    <source>
        <strain evidence="2">CBS 113979</strain>
    </source>
</reference>
<proteinExistence type="predicted"/>
<gene>
    <name evidence="2" type="ORF">K402DRAFT_441443</name>
</gene>
<evidence type="ECO:0000313" key="2">
    <source>
        <dbReference type="EMBL" id="KAF1981142.1"/>
    </source>
</evidence>
<organism evidence="2 3">
    <name type="scientific">Aulographum hederae CBS 113979</name>
    <dbReference type="NCBI Taxonomy" id="1176131"/>
    <lineage>
        <taxon>Eukaryota</taxon>
        <taxon>Fungi</taxon>
        <taxon>Dikarya</taxon>
        <taxon>Ascomycota</taxon>
        <taxon>Pezizomycotina</taxon>
        <taxon>Dothideomycetes</taxon>
        <taxon>Pleosporomycetidae</taxon>
        <taxon>Aulographales</taxon>
        <taxon>Aulographaceae</taxon>
    </lineage>
</organism>
<dbReference type="InterPro" id="IPR004875">
    <property type="entry name" value="DDE_SF_endonuclease_dom"/>
</dbReference>
<protein>
    <recommendedName>
        <fullName evidence="1">DDE-1 domain-containing protein</fullName>
    </recommendedName>
</protein>
<name>A0A6G1GJW0_9PEZI</name>
<feature type="non-terminal residue" evidence="2">
    <location>
        <position position="185"/>
    </location>
</feature>
<sequence>MYNMDEKDFAIGVLNKARRVFSSQNPLKGAGQDGNRAWITVIAGICADGSSIPPAIIYHGLGLQDSWLEDWQPESQEVYFTATPTGWANDEVGLSWLSKNFERSTKEKACQGREWRLLRQIPTRLNVRKLHNVADTSSRSAINRLLLECFARSYIPTEHQRKISSTIHQLSTQVTILTSQISGLR</sequence>